<sequence>MSIIKQIYKPSMTVGQVYAKIFGSNALPLPIGNVLELGIEHDEDVKKQDDMTALGGGTHAEVRRIKEAKVTMKLADLNVVNMSRAIFGLASEKQAGVVVAEPHVATLGGLVRLAHIQPTAVTLKKGANAGAATEVLAPGNFEVRPEGIFINAEAAGLDDDELLWIDYTYGAYAVIEAMTTKAVELALTFGGLNEADGGKPVVVDIYRASQGITKKLALINKDFGALDVEGSILLDATKTGVGISRYYKVSMA</sequence>
<dbReference type="EMBL" id="CP000529">
    <property type="protein sequence ID" value="ABM37557.1"/>
    <property type="molecule type" value="Genomic_DNA"/>
</dbReference>
<gene>
    <name evidence="1" type="ordered locus">Pnap_2249</name>
</gene>
<dbReference type="Proteomes" id="UP000000644">
    <property type="component" value="Chromosome"/>
</dbReference>
<dbReference type="STRING" id="365044.Pnap_2249"/>
<proteinExistence type="predicted"/>
<dbReference type="InterPro" id="IPR016893">
    <property type="entry name" value="UCP028589"/>
</dbReference>
<dbReference type="KEGG" id="pna:Pnap_2249"/>
<evidence type="ECO:0000313" key="1">
    <source>
        <dbReference type="EMBL" id="ABM37557.1"/>
    </source>
</evidence>
<keyword evidence="2" id="KW-1185">Reference proteome</keyword>
<dbReference type="OrthoDB" id="9178610at2"/>
<evidence type="ECO:0000313" key="2">
    <source>
        <dbReference type="Proteomes" id="UP000000644"/>
    </source>
</evidence>
<reference evidence="2" key="1">
    <citation type="journal article" date="2009" name="Environ. Microbiol.">
        <title>The genome of Polaromonas naphthalenivorans strain CJ2, isolated from coal tar-contaminated sediment, reveals physiological and metabolic versatility and evolution through extensive horizontal gene transfer.</title>
        <authorList>
            <person name="Yagi J.M."/>
            <person name="Sims D."/>
            <person name="Brettin T."/>
            <person name="Bruce D."/>
            <person name="Madsen E.L."/>
        </authorList>
    </citation>
    <scope>NUCLEOTIDE SEQUENCE [LARGE SCALE GENOMIC DNA]</scope>
    <source>
        <strain evidence="2">CJ2</strain>
    </source>
</reference>
<name>A1VPH9_POLNA</name>
<dbReference type="PIRSF" id="PIRSF028589">
    <property type="entry name" value="UCP028589"/>
    <property type="match status" value="1"/>
</dbReference>
<accession>A1VPH9</accession>
<dbReference type="AlphaFoldDB" id="A1VPH9"/>
<dbReference type="eggNOG" id="ENOG5032TQ4">
    <property type="taxonomic scope" value="Bacteria"/>
</dbReference>
<organism evidence="1 2">
    <name type="scientific">Polaromonas naphthalenivorans (strain CJ2)</name>
    <dbReference type="NCBI Taxonomy" id="365044"/>
    <lineage>
        <taxon>Bacteria</taxon>
        <taxon>Pseudomonadati</taxon>
        <taxon>Pseudomonadota</taxon>
        <taxon>Betaproteobacteria</taxon>
        <taxon>Burkholderiales</taxon>
        <taxon>Comamonadaceae</taxon>
        <taxon>Polaromonas</taxon>
    </lineage>
</organism>
<dbReference type="RefSeq" id="WP_011801635.1">
    <property type="nucleotide sequence ID" value="NC_008781.1"/>
</dbReference>
<protein>
    <submittedName>
        <fullName evidence="1">Uncharacterized protein</fullName>
    </submittedName>
</protein>
<dbReference type="HOGENOM" id="CLU_070740_0_0_4"/>